<evidence type="ECO:0000256" key="7">
    <source>
        <dbReference type="ARBA" id="ARBA00023136"/>
    </source>
</evidence>
<dbReference type="Pfam" id="PF02416">
    <property type="entry name" value="TatA_B_E"/>
    <property type="match status" value="1"/>
</dbReference>
<dbReference type="PANTHER" id="PTHR42982">
    <property type="entry name" value="SEC-INDEPENDENT PROTEIN TRANSLOCASE PROTEIN TATA"/>
    <property type="match status" value="1"/>
</dbReference>
<accession>A0A0G0XU37</accession>
<comment type="subcellular location">
    <subcellularLocation>
        <location evidence="1">Membrane</location>
        <topology evidence="1">Single-pass membrane protein</topology>
    </subcellularLocation>
</comment>
<reference evidence="9 10" key="1">
    <citation type="journal article" date="2015" name="Nature">
        <title>rRNA introns, odd ribosomes, and small enigmatic genomes across a large radiation of phyla.</title>
        <authorList>
            <person name="Brown C.T."/>
            <person name="Hug L.A."/>
            <person name="Thomas B.C."/>
            <person name="Sharon I."/>
            <person name="Castelle C.J."/>
            <person name="Singh A."/>
            <person name="Wilkins M.J."/>
            <person name="Williams K.H."/>
            <person name="Banfield J.F."/>
        </authorList>
    </citation>
    <scope>NUCLEOTIDE SEQUENCE [LARGE SCALE GENOMIC DNA]</scope>
</reference>
<organism evidence="9 10">
    <name type="scientific">Candidatus Woesebacteria bacterium GW2011_GWA1_41_13b</name>
    <dbReference type="NCBI Taxonomy" id="1618555"/>
    <lineage>
        <taxon>Bacteria</taxon>
        <taxon>Candidatus Woeseibacteriota</taxon>
    </lineage>
</organism>
<keyword evidence="6" id="KW-0811">Translocation</keyword>
<dbReference type="EMBL" id="LCAO01000012">
    <property type="protein sequence ID" value="KKR91422.1"/>
    <property type="molecule type" value="Genomic_DNA"/>
</dbReference>
<evidence type="ECO:0000256" key="2">
    <source>
        <dbReference type="ARBA" id="ARBA00022448"/>
    </source>
</evidence>
<dbReference type="AlphaFoldDB" id="A0A0G0XU37"/>
<evidence type="ECO:0000313" key="10">
    <source>
        <dbReference type="Proteomes" id="UP000034676"/>
    </source>
</evidence>
<sequence>MYSLSVLSLLKNIGPSELIIIGLVLVVLFGGSRIKNLAKGLGESSKELKNVKKEIDKTVSGTDDEEVTPKA</sequence>
<protein>
    <submittedName>
        <fullName evidence="9">Sec-independent protein translocase protein TatA</fullName>
    </submittedName>
</protein>
<keyword evidence="7 8" id="KW-0472">Membrane</keyword>
<dbReference type="GO" id="GO:0016020">
    <property type="term" value="C:membrane"/>
    <property type="evidence" value="ECO:0007669"/>
    <property type="project" value="UniProtKB-ARBA"/>
</dbReference>
<evidence type="ECO:0000313" key="9">
    <source>
        <dbReference type="EMBL" id="KKR91422.1"/>
    </source>
</evidence>
<evidence type="ECO:0000256" key="3">
    <source>
        <dbReference type="ARBA" id="ARBA00022692"/>
    </source>
</evidence>
<feature type="transmembrane region" description="Helical" evidence="8">
    <location>
        <begin position="12"/>
        <end position="31"/>
    </location>
</feature>
<evidence type="ECO:0000256" key="6">
    <source>
        <dbReference type="ARBA" id="ARBA00023010"/>
    </source>
</evidence>
<evidence type="ECO:0000256" key="1">
    <source>
        <dbReference type="ARBA" id="ARBA00004167"/>
    </source>
</evidence>
<dbReference type="PANTHER" id="PTHR42982:SF1">
    <property type="entry name" value="SEC-INDEPENDENT PROTEIN TRANSLOCASE PROTEIN TATA"/>
    <property type="match status" value="1"/>
</dbReference>
<dbReference type="Proteomes" id="UP000034676">
    <property type="component" value="Unassembled WGS sequence"/>
</dbReference>
<dbReference type="InterPro" id="IPR003369">
    <property type="entry name" value="TatA/B/E"/>
</dbReference>
<keyword evidence="2" id="KW-0813">Transport</keyword>
<proteinExistence type="predicted"/>
<evidence type="ECO:0000256" key="5">
    <source>
        <dbReference type="ARBA" id="ARBA00022989"/>
    </source>
</evidence>
<name>A0A0G0XU37_9BACT</name>
<dbReference type="GO" id="GO:0015031">
    <property type="term" value="P:protein transport"/>
    <property type="evidence" value="ECO:0007669"/>
    <property type="project" value="UniProtKB-KW"/>
</dbReference>
<evidence type="ECO:0000256" key="4">
    <source>
        <dbReference type="ARBA" id="ARBA00022927"/>
    </source>
</evidence>
<keyword evidence="3 8" id="KW-0812">Transmembrane</keyword>
<evidence type="ECO:0000256" key="8">
    <source>
        <dbReference type="SAM" id="Phobius"/>
    </source>
</evidence>
<comment type="caution">
    <text evidence="9">The sequence shown here is derived from an EMBL/GenBank/DDBJ whole genome shotgun (WGS) entry which is preliminary data.</text>
</comment>
<gene>
    <name evidence="9" type="ORF">UU42_C0012G0019</name>
</gene>
<keyword evidence="5 8" id="KW-1133">Transmembrane helix</keyword>
<keyword evidence="4" id="KW-0653">Protein transport</keyword>
<dbReference type="Gene3D" id="1.20.5.3310">
    <property type="match status" value="1"/>
</dbReference>